<keyword evidence="1" id="KW-1133">Transmembrane helix</keyword>
<reference evidence="2 3" key="1">
    <citation type="submission" date="2019-07" db="EMBL/GenBank/DDBJ databases">
        <title>Genomes of sea-ice associated Colwellia species.</title>
        <authorList>
            <person name="Bowman J.P."/>
        </authorList>
    </citation>
    <scope>NUCLEOTIDE SEQUENCE [LARGE SCALE GENOMIC DNA]</scope>
    <source>
        <strain evidence="2 3">ACAM 459</strain>
    </source>
</reference>
<feature type="transmembrane region" description="Helical" evidence="1">
    <location>
        <begin position="26"/>
        <end position="45"/>
    </location>
</feature>
<dbReference type="AlphaFoldDB" id="A0A5C6QB89"/>
<evidence type="ECO:0000256" key="1">
    <source>
        <dbReference type="SAM" id="Phobius"/>
    </source>
</evidence>
<evidence type="ECO:0000313" key="2">
    <source>
        <dbReference type="EMBL" id="TWX65920.1"/>
    </source>
</evidence>
<dbReference type="OrthoDB" id="6398942at2"/>
<proteinExistence type="predicted"/>
<comment type="caution">
    <text evidence="2">The sequence shown here is derived from an EMBL/GenBank/DDBJ whole genome shotgun (WGS) entry which is preliminary data.</text>
</comment>
<dbReference type="Pfam" id="PF14316">
    <property type="entry name" value="DUF4381"/>
    <property type="match status" value="1"/>
</dbReference>
<organism evidence="2 3">
    <name type="scientific">Colwellia demingiae</name>
    <dbReference type="NCBI Taxonomy" id="89401"/>
    <lineage>
        <taxon>Bacteria</taxon>
        <taxon>Pseudomonadati</taxon>
        <taxon>Pseudomonadota</taxon>
        <taxon>Gammaproteobacteria</taxon>
        <taxon>Alteromonadales</taxon>
        <taxon>Colwelliaceae</taxon>
        <taxon>Colwellia</taxon>
    </lineage>
</organism>
<accession>A0A5C6QB89</accession>
<dbReference type="RefSeq" id="WP_146789916.1">
    <property type="nucleotide sequence ID" value="NZ_VOLT01000009.1"/>
</dbReference>
<keyword evidence="3" id="KW-1185">Reference proteome</keyword>
<dbReference type="InterPro" id="IPR025489">
    <property type="entry name" value="DUF4381"/>
</dbReference>
<evidence type="ECO:0000313" key="3">
    <source>
        <dbReference type="Proteomes" id="UP000321822"/>
    </source>
</evidence>
<gene>
    <name evidence="2" type="ORF">ESZ36_16580</name>
</gene>
<name>A0A5C6QB89_9GAMM</name>
<dbReference type="Proteomes" id="UP000321822">
    <property type="component" value="Unassembled WGS sequence"/>
</dbReference>
<dbReference type="EMBL" id="VOLT01000009">
    <property type="protein sequence ID" value="TWX65920.1"/>
    <property type="molecule type" value="Genomic_DNA"/>
</dbReference>
<protein>
    <submittedName>
        <fullName evidence="2">DUF4381 domain-containing protein</fullName>
    </submittedName>
</protein>
<keyword evidence="1" id="KW-0812">Transmembrane</keyword>
<keyword evidence="1" id="KW-0472">Membrane</keyword>
<sequence length="228" mass="26461">MSFEKPWGNYLLEAIVETKAPDMISFWPQTIAWQLLFIFMIMLILKKIYQSWKNYQANAYRREALVWLAQCSLSNEEDIRQLPALVRKTAILANNRQLKESNYSSNNKNNGVNKSSDNIGENSNEFFAIKCRQEITELRGIAWVKWLDQHCNKCHFHEQDAPYSSDYYSCERLLAQLPYMAKIDLNNAPFNKGLIQLRQQIELWIKHHELPVETKLAAGSNGTDGVAT</sequence>